<dbReference type="RefSeq" id="WP_006567893.1">
    <property type="nucleotide sequence ID" value="NZ_BAABRZ010000002.1"/>
</dbReference>
<evidence type="ECO:0000256" key="1">
    <source>
        <dbReference type="ARBA" id="ARBA00023125"/>
    </source>
</evidence>
<dbReference type="Pfam" id="PF00440">
    <property type="entry name" value="TetR_N"/>
    <property type="match status" value="1"/>
</dbReference>
<dbReference type="PANTHER" id="PTHR43479">
    <property type="entry name" value="ACREF/ENVCD OPERON REPRESSOR-RELATED"/>
    <property type="match status" value="1"/>
</dbReference>
<name>A0A6N2UZK8_9FIRM</name>
<dbReference type="EMBL" id="CACRSQ010000007">
    <property type="protein sequence ID" value="VYT22757.1"/>
    <property type="molecule type" value="Genomic_DNA"/>
</dbReference>
<dbReference type="InterPro" id="IPR009057">
    <property type="entry name" value="Homeodomain-like_sf"/>
</dbReference>
<proteinExistence type="predicted"/>
<evidence type="ECO:0000313" key="2">
    <source>
        <dbReference type="EMBL" id="VYT22757.1"/>
    </source>
</evidence>
<dbReference type="AlphaFoldDB" id="A0A6N2UZK8"/>
<dbReference type="GeneID" id="69469472"/>
<organism evidence="2">
    <name type="scientific">Anaerostipes caccae</name>
    <dbReference type="NCBI Taxonomy" id="105841"/>
    <lineage>
        <taxon>Bacteria</taxon>
        <taxon>Bacillati</taxon>
        <taxon>Bacillota</taxon>
        <taxon>Clostridia</taxon>
        <taxon>Lachnospirales</taxon>
        <taxon>Lachnospiraceae</taxon>
        <taxon>Anaerostipes</taxon>
    </lineage>
</organism>
<reference evidence="2" key="1">
    <citation type="submission" date="2019-11" db="EMBL/GenBank/DDBJ databases">
        <authorList>
            <person name="Feng L."/>
        </authorList>
    </citation>
    <scope>NUCLEOTIDE SEQUENCE</scope>
    <source>
        <strain evidence="2">AcaccaeLFYP115</strain>
    </source>
</reference>
<dbReference type="Gene3D" id="1.10.357.10">
    <property type="entry name" value="Tetracycline Repressor, domain 2"/>
    <property type="match status" value="1"/>
</dbReference>
<dbReference type="SUPFAM" id="SSF46689">
    <property type="entry name" value="Homeodomain-like"/>
    <property type="match status" value="1"/>
</dbReference>
<gene>
    <name evidence="2" type="ORF">ACLFYP115_02148</name>
</gene>
<protein>
    <submittedName>
        <fullName evidence="2">Bacterial regulatory proteins, tetR family</fullName>
    </submittedName>
</protein>
<dbReference type="Pfam" id="PF14278">
    <property type="entry name" value="TetR_C_8"/>
    <property type="match status" value="1"/>
</dbReference>
<accession>A0A6N2UZK8</accession>
<dbReference type="InterPro" id="IPR050624">
    <property type="entry name" value="HTH-type_Tx_Regulator"/>
</dbReference>
<dbReference type="PROSITE" id="PS50977">
    <property type="entry name" value="HTH_TETR_2"/>
    <property type="match status" value="1"/>
</dbReference>
<dbReference type="InterPro" id="IPR001647">
    <property type="entry name" value="HTH_TetR"/>
</dbReference>
<dbReference type="InterPro" id="IPR039532">
    <property type="entry name" value="TetR_C_Firmicutes"/>
</dbReference>
<sequence length="184" mass="21804">MDASEKTKYKLAGAVRELMVFTPVDRITVKQIVERCDVTRQTFYRNFKDKYDLINWYFDKLAIVSFRQMGVSLTLREGLIKKFEFIKGERCFFTAAFKSEDHNSLLQHDFDFIYEFYKDIIKKKYQKEIPPDIKFLLEMYCRGSIAMTVQWVTGGMKRSTEDMAELLVRALPPELAELLNDFKK</sequence>
<dbReference type="GO" id="GO:0003677">
    <property type="term" value="F:DNA binding"/>
    <property type="evidence" value="ECO:0007669"/>
    <property type="project" value="UniProtKB-UniRule"/>
</dbReference>
<dbReference type="PANTHER" id="PTHR43479:SF7">
    <property type="entry name" value="TETR-FAMILY TRANSCRIPTIONAL REGULATOR"/>
    <property type="match status" value="1"/>
</dbReference>
<keyword evidence="1" id="KW-0238">DNA-binding</keyword>